<name>A0A0E9NNK8_SAICN</name>
<comment type="caution">
    <text evidence="1">The sequence shown here is derived from an EMBL/GenBank/DDBJ whole genome shotgun (WGS) entry which is preliminary data.</text>
</comment>
<reference evidence="1 2" key="3">
    <citation type="journal article" date="2015" name="Genome Announc.">
        <title>Draft Genome Sequence of the Archiascomycetous Yeast Saitoella complicata.</title>
        <authorList>
            <person name="Yamauchi K."/>
            <person name="Kondo S."/>
            <person name="Hamamoto M."/>
            <person name="Takahashi Y."/>
            <person name="Ogura Y."/>
            <person name="Hayashi T."/>
            <person name="Nishida H."/>
        </authorList>
    </citation>
    <scope>NUCLEOTIDE SEQUENCE [LARGE SCALE GENOMIC DNA]</scope>
    <source>
        <strain evidence="1 2">NRRL Y-17804</strain>
    </source>
</reference>
<dbReference type="Gene3D" id="2.40.160.20">
    <property type="match status" value="1"/>
</dbReference>
<dbReference type="STRING" id="698492.A0A0E9NNK8"/>
<organism evidence="1 2">
    <name type="scientific">Saitoella complicata (strain BCRC 22490 / CBS 7301 / JCM 7358 / NBRC 10748 / NRRL Y-17804)</name>
    <dbReference type="NCBI Taxonomy" id="698492"/>
    <lineage>
        <taxon>Eukaryota</taxon>
        <taxon>Fungi</taxon>
        <taxon>Dikarya</taxon>
        <taxon>Ascomycota</taxon>
        <taxon>Taphrinomycotina</taxon>
        <taxon>Taphrinomycotina incertae sedis</taxon>
        <taxon>Saitoella</taxon>
    </lineage>
</organism>
<gene>
    <name evidence="1" type="ORF">G7K_5511-t1</name>
</gene>
<reference evidence="1 2" key="2">
    <citation type="journal article" date="2014" name="J. Gen. Appl. Microbiol.">
        <title>The early diverging ascomycetous budding yeast Saitoella complicata has three histone deacetylases belonging to the Clr6, Hos2, and Rpd3 lineages.</title>
        <authorList>
            <person name="Nishida H."/>
            <person name="Matsumoto T."/>
            <person name="Kondo S."/>
            <person name="Hamamoto M."/>
            <person name="Yoshikawa H."/>
        </authorList>
    </citation>
    <scope>NUCLEOTIDE SEQUENCE [LARGE SCALE GENOMIC DNA]</scope>
    <source>
        <strain evidence="1 2">NRRL Y-17804</strain>
    </source>
</reference>
<protein>
    <submittedName>
        <fullName evidence="1">Uncharacterized protein</fullName>
    </submittedName>
</protein>
<dbReference type="Pfam" id="PF11578">
    <property type="entry name" value="DUF3237"/>
    <property type="match status" value="1"/>
</dbReference>
<dbReference type="AlphaFoldDB" id="A0A0E9NNK8"/>
<evidence type="ECO:0000313" key="2">
    <source>
        <dbReference type="Proteomes" id="UP000033140"/>
    </source>
</evidence>
<dbReference type="EMBL" id="BACD03000045">
    <property type="protein sequence ID" value="GAO51409.1"/>
    <property type="molecule type" value="Genomic_DNA"/>
</dbReference>
<accession>A0A0E9NNK8</accession>
<proteinExistence type="predicted"/>
<dbReference type="InterPro" id="IPR020915">
    <property type="entry name" value="UPF0311"/>
</dbReference>
<keyword evidence="2" id="KW-1185">Reference proteome</keyword>
<dbReference type="PANTHER" id="PTHR37315">
    <property type="entry name" value="UPF0311 PROTEIN BLR7842"/>
    <property type="match status" value="1"/>
</dbReference>
<dbReference type="OMA" id="HVFTMAI"/>
<evidence type="ECO:0000313" key="1">
    <source>
        <dbReference type="EMBL" id="GAO51409.1"/>
    </source>
</evidence>
<reference evidence="1 2" key="1">
    <citation type="journal article" date="2011" name="J. Gen. Appl. Microbiol.">
        <title>Draft genome sequencing of the enigmatic yeast Saitoella complicata.</title>
        <authorList>
            <person name="Nishida H."/>
            <person name="Hamamoto M."/>
            <person name="Sugiyama J."/>
        </authorList>
    </citation>
    <scope>NUCLEOTIDE SEQUENCE [LARGE SCALE GENOMIC DNA]</scope>
    <source>
        <strain evidence="1 2">NRRL Y-17804</strain>
    </source>
</reference>
<sequence>MASTNLKTTHVFTLRATLELGQTVGQTLSGIRIFVPVSGGTLKGPDIEAEILPVGGGDWLSLNPDQGHARLDVRLIARTSQNELLYAYYPGHLPFTPNIGAIAGGDKEAKSTGFDDTGLLTQITIETGSERLAWMNKGTFVGKGRFLVGEGSGVATVEYDVFKIE</sequence>
<dbReference type="PANTHER" id="PTHR37315:SF1">
    <property type="entry name" value="UPF0311 PROTEIN BLR7842"/>
    <property type="match status" value="1"/>
</dbReference>
<dbReference type="Proteomes" id="UP000033140">
    <property type="component" value="Unassembled WGS sequence"/>
</dbReference>